<dbReference type="InterPro" id="IPR014942">
    <property type="entry name" value="AbiEii"/>
</dbReference>
<sequence>MEHRMRLHENQQLFADAIEAAARPVQDGGLGIKSIFIEKDYWICRSLSLMAAGDKDNRAIFKGGTSLTKAYGIGARFSEDIDVAIAEAWTLSGNQLKNLIRRTSKNMTAGLEELVIPGMTSKGSHYHKAFYTYPRAIDTEQVGAIRAGQLLVEINSFANPYPFERRSLCSFLTEFLQATGNNRMIEEYGMQPFEVNVLDRRRTLTEKLVSLIRCSLANLYMPQLTAKIRHFYDLHHLLKDEECLTYLHSDAFPEDFRSLLEHDRQSFDKPEGWRDRRLEESPLMTDLPQVWGNLQTVYMGELPDLAYRAIPAPSDVEESIRRLMALLREFGSGL</sequence>
<gene>
    <name evidence="1" type="ORF">bst025</name>
</gene>
<organism evidence="1">
    <name type="scientific">Bacteroides uniformis</name>
    <dbReference type="NCBI Taxonomy" id="820"/>
    <lineage>
        <taxon>Bacteria</taxon>
        <taxon>Pseudomonadati</taxon>
        <taxon>Bacteroidota</taxon>
        <taxon>Bacteroidia</taxon>
        <taxon>Bacteroidales</taxon>
        <taxon>Bacteroidaceae</taxon>
        <taxon>Bacteroides</taxon>
    </lineage>
</organism>
<dbReference type="Gene3D" id="3.10.450.620">
    <property type="entry name" value="JHP933, nucleotidyltransferase-like core domain"/>
    <property type="match status" value="1"/>
</dbReference>
<reference evidence="1" key="1">
    <citation type="journal article" date="2003" name="Appl. Environ. Microbiol.">
        <title>A new Bacteroides conjugative transposon that carries an ermB gene.</title>
        <authorList>
            <person name="Gupta A."/>
            <person name="Vlamakis H."/>
            <person name="Shoemaker N."/>
            <person name="Salyers A.A."/>
        </authorList>
    </citation>
    <scope>NUCLEOTIDE SEQUENCE</scope>
    <source>
        <strain evidence="1">WH207</strain>
    </source>
</reference>
<name>A4VC40_BACUN</name>
<evidence type="ECO:0000313" key="1">
    <source>
        <dbReference type="EMBL" id="ABP57298.1"/>
    </source>
</evidence>
<dbReference type="Pfam" id="PF08843">
    <property type="entry name" value="AbiEii"/>
    <property type="match status" value="1"/>
</dbReference>
<proteinExistence type="predicted"/>
<accession>A4VC40</accession>
<evidence type="ECO:0008006" key="2">
    <source>
        <dbReference type="Google" id="ProtNLM"/>
    </source>
</evidence>
<protein>
    <recommendedName>
        <fullName evidence="2">Nucleotidyl transferase AbiEii/AbiGii toxin family protein</fullName>
    </recommendedName>
</protein>
<dbReference type="EMBL" id="AY345595">
    <property type="protein sequence ID" value="ABP57298.1"/>
    <property type="molecule type" value="Genomic_DNA"/>
</dbReference>
<reference evidence="1" key="2">
    <citation type="journal article" date="2007" name="Appl. Environ. Microbiol.">
        <title>Possible origins of CTnBST, a conjugative transposon found recently in a human colonic Bacteroides strain.</title>
        <authorList>
            <person name="Schlesinger D.J."/>
            <person name="Shoemaker N.B."/>
            <person name="Salyers A.A."/>
        </authorList>
    </citation>
    <scope>NUCLEOTIDE SEQUENCE</scope>
    <source>
        <strain evidence="1">WH207</strain>
    </source>
</reference>
<dbReference type="AlphaFoldDB" id="A4VC40"/>